<comment type="caution">
    <text evidence="5">The sequence shown here is derived from an EMBL/GenBank/DDBJ whole genome shotgun (WGS) entry which is preliminary data.</text>
</comment>
<dbReference type="InterPro" id="IPR036770">
    <property type="entry name" value="Ankyrin_rpt-contain_sf"/>
</dbReference>
<dbReference type="InterPro" id="IPR029069">
    <property type="entry name" value="HotDog_dom_sf"/>
</dbReference>
<evidence type="ECO:0000256" key="3">
    <source>
        <dbReference type="PROSITE-ProRule" id="PRU00023"/>
    </source>
</evidence>
<keyword evidence="2 3" id="KW-0040">ANK repeat</keyword>
<evidence type="ECO:0000256" key="1">
    <source>
        <dbReference type="ARBA" id="ARBA00022737"/>
    </source>
</evidence>
<dbReference type="InterPro" id="IPR050745">
    <property type="entry name" value="Multifunctional_regulatory"/>
</dbReference>
<dbReference type="Proteomes" id="UP001610563">
    <property type="component" value="Unassembled WGS sequence"/>
</dbReference>
<feature type="repeat" description="ANK" evidence="3">
    <location>
        <begin position="326"/>
        <end position="358"/>
    </location>
</feature>
<organism evidence="5 6">
    <name type="scientific">Aspergillus keveii</name>
    <dbReference type="NCBI Taxonomy" id="714993"/>
    <lineage>
        <taxon>Eukaryota</taxon>
        <taxon>Fungi</taxon>
        <taxon>Dikarya</taxon>
        <taxon>Ascomycota</taxon>
        <taxon>Pezizomycotina</taxon>
        <taxon>Eurotiomycetes</taxon>
        <taxon>Eurotiomycetidae</taxon>
        <taxon>Eurotiales</taxon>
        <taxon>Aspergillaceae</taxon>
        <taxon>Aspergillus</taxon>
        <taxon>Aspergillus subgen. Nidulantes</taxon>
    </lineage>
</organism>
<dbReference type="EMBL" id="JBFTWV010000133">
    <property type="protein sequence ID" value="KAL2785836.1"/>
    <property type="molecule type" value="Genomic_DNA"/>
</dbReference>
<feature type="repeat" description="ANK" evidence="3">
    <location>
        <begin position="359"/>
        <end position="391"/>
    </location>
</feature>
<proteinExistence type="predicted"/>
<dbReference type="InterPro" id="IPR002110">
    <property type="entry name" value="Ankyrin_rpt"/>
</dbReference>
<evidence type="ECO:0000313" key="5">
    <source>
        <dbReference type="EMBL" id="KAL2785836.1"/>
    </source>
</evidence>
<dbReference type="Gene3D" id="1.25.40.20">
    <property type="entry name" value="Ankyrin repeat-containing domain"/>
    <property type="match status" value="2"/>
</dbReference>
<dbReference type="PANTHER" id="PTHR24189">
    <property type="entry name" value="MYOTROPHIN"/>
    <property type="match status" value="1"/>
</dbReference>
<dbReference type="Pfam" id="PF12796">
    <property type="entry name" value="Ank_2"/>
    <property type="match status" value="1"/>
</dbReference>
<evidence type="ECO:0000259" key="4">
    <source>
        <dbReference type="Pfam" id="PF22636"/>
    </source>
</evidence>
<protein>
    <submittedName>
        <fullName evidence="5">Ankyrin repeat-containing domain protein</fullName>
    </submittedName>
</protein>
<dbReference type="SUPFAM" id="SSF48403">
    <property type="entry name" value="Ankyrin repeat"/>
    <property type="match status" value="1"/>
</dbReference>
<dbReference type="Pfam" id="PF00023">
    <property type="entry name" value="Ank"/>
    <property type="match status" value="1"/>
</dbReference>
<dbReference type="InterPro" id="IPR054485">
    <property type="entry name" value="FlK-like_dom"/>
</dbReference>
<accession>A0ABR4FRG0</accession>
<keyword evidence="6" id="KW-1185">Reference proteome</keyword>
<dbReference type="SUPFAM" id="SSF54637">
    <property type="entry name" value="Thioesterase/thiol ester dehydrase-isomerase"/>
    <property type="match status" value="1"/>
</dbReference>
<evidence type="ECO:0000256" key="2">
    <source>
        <dbReference type="ARBA" id="ARBA00023043"/>
    </source>
</evidence>
<dbReference type="PROSITE" id="PS50297">
    <property type="entry name" value="ANK_REP_REGION"/>
    <property type="match status" value="3"/>
</dbReference>
<dbReference type="Gene3D" id="3.10.129.10">
    <property type="entry name" value="Hotdog Thioesterase"/>
    <property type="match status" value="1"/>
</dbReference>
<keyword evidence="1" id="KW-0677">Repeat</keyword>
<evidence type="ECO:0000313" key="6">
    <source>
        <dbReference type="Proteomes" id="UP001610563"/>
    </source>
</evidence>
<dbReference type="PROSITE" id="PS50088">
    <property type="entry name" value="ANK_REPEAT"/>
    <property type="match status" value="3"/>
</dbReference>
<dbReference type="SMART" id="SM00248">
    <property type="entry name" value="ANK"/>
    <property type="match status" value="5"/>
</dbReference>
<gene>
    <name evidence="5" type="ORF">BJX66DRAFT_50038</name>
</gene>
<dbReference type="Pfam" id="PF22636">
    <property type="entry name" value="FlK"/>
    <property type="match status" value="1"/>
</dbReference>
<dbReference type="PANTHER" id="PTHR24189:SF50">
    <property type="entry name" value="ANKYRIN REPEAT AND SOCS BOX PROTEIN 2"/>
    <property type="match status" value="1"/>
</dbReference>
<sequence>MPNYNINKPFEITDLPSPTTTSWAVPITACTNSPHLPQVLSTPHLIEAMQSTTLNILTANFKNAYCEVAVPGQVSMTHSAPVCAGVTLNLTTEFRGQEGNAVKFAVMAADDFGVVAQGMFSISVVCSVNLESSALLRQRPEGRAASLAGTVPNCPGGTGHDFTPRPRPAFALYSPPTASSPWGNISSNAGSASKGGPLPCQLCHPIRRTAWRGPKFKHTRVSRGFLHAVHHGPQQLVDAWVSSGMDLAPYLDSALYAAVIASRPKILDVLVEKAGADANAWRSDYLSVGSLLHLAVDTSSGAVAQMQLVQTLLRHGVDPNSYDNEYYWTPLHHAVRGSTIEIVRILLDSGADPNATEDEAWTSLHFAVQKGNVRILKLLVERGADIEVGNLNGDTPLMMAVRLGRREVARALLECGCNPDLGEGRGSVIHWLEGAEVKDLSGPVRCLRP</sequence>
<name>A0ABR4FRG0_9EURO</name>
<reference evidence="5 6" key="1">
    <citation type="submission" date="2024-07" db="EMBL/GenBank/DDBJ databases">
        <title>Section-level genome sequencing and comparative genomics of Aspergillus sections Usti and Cavernicolus.</title>
        <authorList>
            <consortium name="Lawrence Berkeley National Laboratory"/>
            <person name="Nybo J.L."/>
            <person name="Vesth T.C."/>
            <person name="Theobald S."/>
            <person name="Frisvad J.C."/>
            <person name="Larsen T.O."/>
            <person name="Kjaerboelling I."/>
            <person name="Rothschild-Mancinelli K."/>
            <person name="Lyhne E.K."/>
            <person name="Kogle M.E."/>
            <person name="Barry K."/>
            <person name="Clum A."/>
            <person name="Na H."/>
            <person name="Ledsgaard L."/>
            <person name="Lin J."/>
            <person name="Lipzen A."/>
            <person name="Kuo A."/>
            <person name="Riley R."/>
            <person name="Mondo S."/>
            <person name="Labutti K."/>
            <person name="Haridas S."/>
            <person name="Pangalinan J."/>
            <person name="Salamov A.A."/>
            <person name="Simmons B.A."/>
            <person name="Magnuson J.K."/>
            <person name="Chen J."/>
            <person name="Drula E."/>
            <person name="Henrissat B."/>
            <person name="Wiebenga A."/>
            <person name="Lubbers R.J."/>
            <person name="Gomes A.C."/>
            <person name="Makela M.R."/>
            <person name="Stajich J."/>
            <person name="Grigoriev I.V."/>
            <person name="Mortensen U.H."/>
            <person name="De Vries R.P."/>
            <person name="Baker S.E."/>
            <person name="Andersen M.R."/>
        </authorList>
    </citation>
    <scope>NUCLEOTIDE SEQUENCE [LARGE SCALE GENOMIC DNA]</scope>
    <source>
        <strain evidence="5 6">CBS 209.92</strain>
    </source>
</reference>
<feature type="repeat" description="ANK" evidence="3">
    <location>
        <begin position="392"/>
        <end position="424"/>
    </location>
</feature>
<feature type="domain" description="Fluoroacetyl-CoA-specific thioesterase-like" evidence="4">
    <location>
        <begin position="33"/>
        <end position="123"/>
    </location>
</feature>